<dbReference type="CDD" id="cd00130">
    <property type="entry name" value="PAS"/>
    <property type="match status" value="10"/>
</dbReference>
<feature type="domain" description="PAC" evidence="9">
    <location>
        <begin position="1434"/>
        <end position="1486"/>
    </location>
</feature>
<dbReference type="Gene3D" id="3.30.450.40">
    <property type="match status" value="2"/>
</dbReference>
<sequence>MDVDNKMEDCELRERGIDTELDAITSLLGILTGSPLNLIFKIDKGGAFIISSTGLDAKNTFNANYLTDFVTSASQEILVIKDSSKEAKLSKNPLVNSSPGIVFYIGVPLKTSNGEICGMLCSIDFVTKELDEKTIKGLKILGGQTTKLLELEKSYADLALTKKHLNSETSRLNNILEATQLGTWEWDIVKNEVVINEQFAIMLGYNFEELSPFTMDKWYKILHPEDRFVSDNVLNACFNKELDYYNIECRLLHKKGHEVWVNDRGRVTKWSSTGKPLQMSGTHSDITKRKINEIQFQTVSDNIPGVVYRYKRTFSGKDIFELVSNGANQIWGFTSKQVMENSDLVGDRCHKDDLQGLITSIDESAKTLTFWSWKYRYQHPDGSIRWHKGAGSPRKLDDGSVIWDSVIIDVTKRKETEEKLEITLSSLQKRIKEQDCIYKISRLDFSWSQIDGLFQSAADILPTAWSNPGKISSKITFENKEYYSSAFKPYEFSLTEKHEVKERGALLLEIFIEKDPGRFLEIGEVDNDSRLVNTLVYHLGTYIDQLSSQEALNVSNRKINSIIESNPGIFWESHPKTFQVNYISPQVKNVLGYSVEEWKKKSHFWEDHIHEDDKEPILKLISEKSKSDNDFTIEYRFLDKNGNIKWISDFIKVIKEPGKEPLYRGLMVDITKRKVAEIALRENEKRFKALIENGQDAIVVFDADGVPKYISSSIISVLGYTEEEAFQLKLNESVHPDDLELSLEKFEKSLTSPGVPIEGYVIRSKHKDGSWRWMESTITNFLDDPDINGIVDNFRDITETVELNEKLAKSEKRFKALVQEGSDLTAILSIDSNYIYVSPSYCPILGYEESEMIGESAISKIHPDDLERAVTELKGIVSQHRMKCSPFRYKRKNGTWCWLLSTATNLLDDPAIGGLVFNSVDITELIEAQEKLVTSEARYKGFFESQTTFVIRTDLDGVITFANTKYMETFDWLFPGNSYEGINVVTTILEEEKSKIREVIKKCLEFPEKVHKVELRKLKKENGFYTTLWDFVGILGADGQPKEIQCNGIDISERIAFEEELKKSNERFELVMQTDSGSIWDLDPYTGEMFLGEGFRKNFGLEIQTPSKNYNVFCDSIYDKDRKLYQKRVQQIIYSSSDTQWEIEYRLIKSNGECAYVKEKAVILRDDNGNAYRIVGAIKDKTLEYFYGKLEGLEKDIMEGSMNQKAKLSDLLTNYLTHLEILFPKVKTAVFKVYGNRLRNLATPSLLGQDHLAFKDFEINLNEENNLEFTKNEVFISNINKDKKCTELKFFANKIGLNSCWSLPILNSDGKLIAVFLNLFEGPNKLGDWESYAIQKSQRLLSLVLTKYEYLENIYRSNERFNYVNMATNDVIFDWDCNLDEFHWGEGFYRIFGYSKGEEISKISEWASFMHPVDAKVTDAIWDDFVNDPSENGWNKEYRFLHKSGLYLHVEESSYMIRDADGKPLRMIGVLRDISGIKEDLYQKEMQQEIGNHFKNEADLNKTLQGVLSYLVDFSGLFGGNIWLLGKKGVEINLIQNNLPSETPNWLADAIYEIGIKLANHVMKEGVYFESKILNEDPRFNGVNPKIYDHIKFIIGIPLYQNNNLIGVLLLYIDSNSTLPQDCKSFFEPIGVLLGGEVKRKQQEEEMRLLFESAPEVLTIIDPNGYFVKVNPSFCSVFGYEEEEMLTKKFVDLIHPEDRDFSIQKFSIKEGIQAKNLINRYLTKSGQYRWISWNSSYEFGEEGLVFSFGHDITELVALQTLLDNASKLSRVGSWEIDLLNNELYLSATTREIYELPPESLPTVEDLLKNFEGDSNKFIKEALYDAINEGKSWDYEAPVTLPDGKQRWVRSIAQSEFNNGRCVRISGSLQDIHEQKINEIELAKNNQLLEVISKVVEKFLLVEDWREVINDVFLLTSQTVFLDRIYFFENHWDERLDEVLCSKKIDWYQSKLKKFNENDQFQNIALKDYPEMTRVLENGEVFIANAKELPNCKLKNTLEEGGIYSTLIIPIMIHNKFFGFIGFDDCTSERIWTESEISFLLALTSNLSAAIQRTNSQLALERSFQEKNTILESIGEAFYAVDNDFKVLYWNQRAEDIIGVSRSETLGNLLWDAVPRLVNSYTQEQLFYALESQSNIHYEMFSEVRKIWLVVNLYPSTEGISVFIKDITSEKLTSEKIQLSNERFEKIAEATNDAIYDYDTENDLLFRGIGFNTLFGYDLQSQESGVESLRSLIHPEDKERVSLKFMEFIKSNELTNWFEEYRLLCKDGNYAFVMDRAIFIRDKNKKVTRVVGAITDITYRREYEESLQTLNEQMAQHAKELERSNSELEQFAYVASHDLQEPLRMVSNFMGLLERKYSDKLDDKAHQYINFAVDGAMRMRRIILDLLEFSRIGKHEDKLKILNFMDLVDEVCVLQKKRIRESNAIIKYNNLPTVISYRTPLFQILYNLIGNALKYKNEKETPVVEIKAEIIGEFWQFSVIDNGIGIAPENHERIFTIFNRLHTKEKYEGTGMGLAIVKKIIDNLGGEVWVKSQVGDGATFYFTLPRLDLELEVKD</sequence>
<dbReference type="GO" id="GO:0006355">
    <property type="term" value="P:regulation of DNA-templated transcription"/>
    <property type="evidence" value="ECO:0007669"/>
    <property type="project" value="InterPro"/>
</dbReference>
<name>A0A0H4PH68_9BACT</name>
<keyword evidence="6" id="KW-0175">Coiled coil</keyword>
<protein>
    <recommendedName>
        <fullName evidence="2">histidine kinase</fullName>
        <ecNumber evidence="2">2.7.13.3</ecNumber>
    </recommendedName>
</protein>
<feature type="domain" description="PAS" evidence="8">
    <location>
        <begin position="2179"/>
        <end position="2251"/>
    </location>
</feature>
<dbReference type="EC" id="2.7.13.3" evidence="2"/>
<dbReference type="PANTHER" id="PTHR43304:SF1">
    <property type="entry name" value="PAC DOMAIN-CONTAINING PROTEIN"/>
    <property type="match status" value="1"/>
</dbReference>
<keyword evidence="11" id="KW-1185">Reference proteome</keyword>
<evidence type="ECO:0000256" key="3">
    <source>
        <dbReference type="ARBA" id="ARBA00022553"/>
    </source>
</evidence>
<dbReference type="InterPro" id="IPR036097">
    <property type="entry name" value="HisK_dim/P_sf"/>
</dbReference>
<feature type="domain" description="PAS" evidence="8">
    <location>
        <begin position="1643"/>
        <end position="1715"/>
    </location>
</feature>
<dbReference type="SMART" id="SM00091">
    <property type="entry name" value="PAS"/>
    <property type="match status" value="11"/>
</dbReference>
<dbReference type="SUPFAM" id="SSF55874">
    <property type="entry name" value="ATPase domain of HSP90 chaperone/DNA topoisomerase II/histidine kinase"/>
    <property type="match status" value="1"/>
</dbReference>
<dbReference type="SUPFAM" id="SSF55785">
    <property type="entry name" value="PYP-like sensor domain (PAS domain)"/>
    <property type="match status" value="12"/>
</dbReference>
<dbReference type="PANTHER" id="PTHR43304">
    <property type="entry name" value="PHYTOCHROME-LIKE PROTEIN CPH1"/>
    <property type="match status" value="1"/>
</dbReference>
<feature type="domain" description="PAS" evidence="8">
    <location>
        <begin position="555"/>
        <end position="628"/>
    </location>
</feature>
<evidence type="ECO:0000256" key="4">
    <source>
        <dbReference type="ARBA" id="ARBA00022679"/>
    </source>
</evidence>
<gene>
    <name evidence="10" type="ORF">CA2015_4544</name>
</gene>
<dbReference type="InterPro" id="IPR036890">
    <property type="entry name" value="HATPase_C_sf"/>
</dbReference>
<feature type="domain" description="PAC" evidence="9">
    <location>
        <begin position="371"/>
        <end position="422"/>
    </location>
</feature>
<dbReference type="Gene3D" id="1.10.287.130">
    <property type="match status" value="1"/>
</dbReference>
<dbReference type="PROSITE" id="PS50109">
    <property type="entry name" value="HIS_KIN"/>
    <property type="match status" value="1"/>
</dbReference>
<feature type="domain" description="PAC" evidence="9">
    <location>
        <begin position="883"/>
        <end position="934"/>
    </location>
</feature>
<dbReference type="PRINTS" id="PR00344">
    <property type="entry name" value="BCTRLSENSOR"/>
</dbReference>
<proteinExistence type="predicted"/>
<dbReference type="Proteomes" id="UP000036520">
    <property type="component" value="Chromosome"/>
</dbReference>
<dbReference type="GO" id="GO:0000155">
    <property type="term" value="F:phosphorelay sensor kinase activity"/>
    <property type="evidence" value="ECO:0007669"/>
    <property type="project" value="InterPro"/>
</dbReference>
<evidence type="ECO:0000259" key="8">
    <source>
        <dbReference type="PROSITE" id="PS50112"/>
    </source>
</evidence>
<evidence type="ECO:0000256" key="5">
    <source>
        <dbReference type="ARBA" id="ARBA00022777"/>
    </source>
</evidence>
<feature type="domain" description="Histidine kinase" evidence="7">
    <location>
        <begin position="2333"/>
        <end position="2547"/>
    </location>
</feature>
<evidence type="ECO:0000256" key="6">
    <source>
        <dbReference type="SAM" id="Coils"/>
    </source>
</evidence>
<dbReference type="InterPro" id="IPR013767">
    <property type="entry name" value="PAS_fold"/>
</dbReference>
<feature type="domain" description="PAC" evidence="9">
    <location>
        <begin position="631"/>
        <end position="682"/>
    </location>
</feature>
<accession>A0A0H4PH68</accession>
<dbReference type="STRING" id="320787.CA2015_4544"/>
<dbReference type="Gene3D" id="3.30.450.20">
    <property type="entry name" value="PAS domain"/>
    <property type="match status" value="12"/>
</dbReference>
<dbReference type="InterPro" id="IPR000700">
    <property type="entry name" value="PAS-assoc_C"/>
</dbReference>
<dbReference type="Pfam" id="PF08447">
    <property type="entry name" value="PAS_3"/>
    <property type="match status" value="10"/>
</dbReference>
<feature type="domain" description="PAC" evidence="9">
    <location>
        <begin position="2256"/>
        <end position="2308"/>
    </location>
</feature>
<dbReference type="SMART" id="SM00065">
    <property type="entry name" value="GAF"/>
    <property type="match status" value="2"/>
</dbReference>
<feature type="domain" description="PAC" evidence="9">
    <location>
        <begin position="755"/>
        <end position="809"/>
    </location>
</feature>
<dbReference type="PROSITE" id="PS50112">
    <property type="entry name" value="PAS"/>
    <property type="match status" value="7"/>
</dbReference>
<dbReference type="Pfam" id="PF00512">
    <property type="entry name" value="HisKA"/>
    <property type="match status" value="1"/>
</dbReference>
<dbReference type="SMART" id="SM00387">
    <property type="entry name" value="HATPase_c"/>
    <property type="match status" value="1"/>
</dbReference>
<feature type="domain" description="PAC" evidence="9">
    <location>
        <begin position="245"/>
        <end position="298"/>
    </location>
</feature>
<keyword evidence="5" id="KW-0418">Kinase</keyword>
<dbReference type="InterPro" id="IPR003594">
    <property type="entry name" value="HATPase_dom"/>
</dbReference>
<feature type="domain" description="PAS" evidence="8">
    <location>
        <begin position="2062"/>
        <end position="2107"/>
    </location>
</feature>
<dbReference type="InterPro" id="IPR004358">
    <property type="entry name" value="Sig_transdc_His_kin-like_C"/>
</dbReference>
<feature type="coiled-coil region" evidence="6">
    <location>
        <begin position="2299"/>
        <end position="2330"/>
    </location>
</feature>
<keyword evidence="4" id="KW-0808">Transferase</keyword>
<dbReference type="InterPro" id="IPR029016">
    <property type="entry name" value="GAF-like_dom_sf"/>
</dbReference>
<dbReference type="InterPro" id="IPR013655">
    <property type="entry name" value="PAS_fold_3"/>
</dbReference>
<dbReference type="SUPFAM" id="SSF47384">
    <property type="entry name" value="Homodimeric domain of signal transducing histidine kinase"/>
    <property type="match status" value="1"/>
</dbReference>
<dbReference type="FunFam" id="3.30.565.10:FF:000006">
    <property type="entry name" value="Sensor histidine kinase WalK"/>
    <property type="match status" value="1"/>
</dbReference>
<dbReference type="InterPro" id="IPR000014">
    <property type="entry name" value="PAS"/>
</dbReference>
<dbReference type="InterPro" id="IPR035965">
    <property type="entry name" value="PAS-like_dom_sf"/>
</dbReference>
<reference evidence="10 11" key="1">
    <citation type="submission" date="2015-07" db="EMBL/GenBank/DDBJ databases">
        <authorList>
            <person name="Kim K.M."/>
        </authorList>
    </citation>
    <scope>NUCLEOTIDE SEQUENCE [LARGE SCALE GENOMIC DNA]</scope>
    <source>
        <strain evidence="10 11">KCTC 12363</strain>
    </source>
</reference>
<evidence type="ECO:0000313" key="11">
    <source>
        <dbReference type="Proteomes" id="UP000036520"/>
    </source>
</evidence>
<dbReference type="Pfam" id="PF02518">
    <property type="entry name" value="HATPase_c"/>
    <property type="match status" value="1"/>
</dbReference>
<evidence type="ECO:0000256" key="1">
    <source>
        <dbReference type="ARBA" id="ARBA00000085"/>
    </source>
</evidence>
<evidence type="ECO:0000313" key="10">
    <source>
        <dbReference type="EMBL" id="AKP53881.1"/>
    </source>
</evidence>
<dbReference type="InterPro" id="IPR005467">
    <property type="entry name" value="His_kinase_dom"/>
</dbReference>
<dbReference type="InterPro" id="IPR003018">
    <property type="entry name" value="GAF"/>
</dbReference>
<dbReference type="Pfam" id="PF00989">
    <property type="entry name" value="PAS"/>
    <property type="match status" value="1"/>
</dbReference>
<dbReference type="SMART" id="SM00086">
    <property type="entry name" value="PAC"/>
    <property type="match status" value="11"/>
</dbReference>
<dbReference type="InterPro" id="IPR001610">
    <property type="entry name" value="PAC"/>
</dbReference>
<dbReference type="CDD" id="cd00082">
    <property type="entry name" value="HisKA"/>
    <property type="match status" value="1"/>
</dbReference>
<dbReference type="InterPro" id="IPR052162">
    <property type="entry name" value="Sensor_kinase/Photoreceptor"/>
</dbReference>
<dbReference type="OrthoDB" id="9124519at2"/>
<dbReference type="NCBIfam" id="TIGR00229">
    <property type="entry name" value="sensory_box"/>
    <property type="match status" value="10"/>
</dbReference>
<dbReference type="RefSeq" id="WP_048643935.1">
    <property type="nucleotide sequence ID" value="NZ_CP012040.1"/>
</dbReference>
<dbReference type="InterPro" id="IPR003661">
    <property type="entry name" value="HisK_dim/P_dom"/>
</dbReference>
<feature type="domain" description="PAS" evidence="8">
    <location>
        <begin position="810"/>
        <end position="880"/>
    </location>
</feature>
<dbReference type="KEGG" id="camu:CA2015_4544"/>
<evidence type="ECO:0000259" key="7">
    <source>
        <dbReference type="PROSITE" id="PS50109"/>
    </source>
</evidence>
<comment type="catalytic activity">
    <reaction evidence="1">
        <text>ATP + protein L-histidine = ADP + protein N-phospho-L-histidine.</text>
        <dbReference type="EC" id="2.7.13.3"/>
    </reaction>
</comment>
<evidence type="ECO:0000259" key="9">
    <source>
        <dbReference type="PROSITE" id="PS50113"/>
    </source>
</evidence>
<dbReference type="PROSITE" id="PS50113">
    <property type="entry name" value="PAC"/>
    <property type="match status" value="7"/>
</dbReference>
<dbReference type="SUPFAM" id="SSF55781">
    <property type="entry name" value="GAF domain-like"/>
    <property type="match status" value="3"/>
</dbReference>
<dbReference type="SMART" id="SM00388">
    <property type="entry name" value="HisKA"/>
    <property type="match status" value="1"/>
</dbReference>
<evidence type="ECO:0000256" key="2">
    <source>
        <dbReference type="ARBA" id="ARBA00012438"/>
    </source>
</evidence>
<organism evidence="10 11">
    <name type="scientific">Cyclobacterium amurskyense</name>
    <dbReference type="NCBI Taxonomy" id="320787"/>
    <lineage>
        <taxon>Bacteria</taxon>
        <taxon>Pseudomonadati</taxon>
        <taxon>Bacteroidota</taxon>
        <taxon>Cytophagia</taxon>
        <taxon>Cytophagales</taxon>
        <taxon>Cyclobacteriaceae</taxon>
        <taxon>Cyclobacterium</taxon>
    </lineage>
</organism>
<keyword evidence="3" id="KW-0597">Phosphoprotein</keyword>
<dbReference type="EMBL" id="CP012040">
    <property type="protein sequence ID" value="AKP53881.1"/>
    <property type="molecule type" value="Genomic_DNA"/>
</dbReference>
<dbReference type="Pfam" id="PF01590">
    <property type="entry name" value="GAF"/>
    <property type="match status" value="1"/>
</dbReference>
<feature type="domain" description="PAS" evidence="8">
    <location>
        <begin position="168"/>
        <end position="241"/>
    </location>
</feature>
<feature type="domain" description="PAS" evidence="8">
    <location>
        <begin position="683"/>
        <end position="753"/>
    </location>
</feature>
<dbReference type="Gene3D" id="3.30.565.10">
    <property type="entry name" value="Histidine kinase-like ATPase, C-terminal domain"/>
    <property type="match status" value="1"/>
</dbReference>